<dbReference type="PANTHER" id="PTHR48013">
    <property type="entry name" value="DUAL SPECIFICITY MITOGEN-ACTIVATED PROTEIN KINASE KINASE 5-RELATED"/>
    <property type="match status" value="1"/>
</dbReference>
<dbReference type="SMART" id="SM00220">
    <property type="entry name" value="S_TKc"/>
    <property type="match status" value="1"/>
</dbReference>
<dbReference type="Proteomes" id="UP000887540">
    <property type="component" value="Unplaced"/>
</dbReference>
<feature type="domain" description="Protein kinase" evidence="7">
    <location>
        <begin position="400"/>
        <end position="458"/>
    </location>
</feature>
<dbReference type="Pfam" id="PF00069">
    <property type="entry name" value="Pkinase"/>
    <property type="match status" value="1"/>
</dbReference>
<evidence type="ECO:0000256" key="6">
    <source>
        <dbReference type="ARBA" id="ARBA00038999"/>
    </source>
</evidence>
<dbReference type="InterPro" id="IPR000719">
    <property type="entry name" value="Prot_kinase_dom"/>
</dbReference>
<dbReference type="AlphaFoldDB" id="A0A914DDS5"/>
<comment type="similarity">
    <text evidence="5">Belongs to the protein kinase superfamily. STE Ser/Thr protein kinase family. MAP kinase kinase subfamily.</text>
</comment>
<dbReference type="GO" id="GO:0004708">
    <property type="term" value="F:MAP kinase kinase activity"/>
    <property type="evidence" value="ECO:0007669"/>
    <property type="project" value="UniProtKB-EC"/>
</dbReference>
<evidence type="ECO:0000256" key="1">
    <source>
        <dbReference type="ARBA" id="ARBA00022679"/>
    </source>
</evidence>
<dbReference type="SUPFAM" id="SSF56112">
    <property type="entry name" value="Protein kinase-like (PK-like)"/>
    <property type="match status" value="2"/>
</dbReference>
<keyword evidence="4" id="KW-0067">ATP-binding</keyword>
<dbReference type="PROSITE" id="PS50011">
    <property type="entry name" value="PROTEIN_KINASE_DOM"/>
    <property type="match status" value="2"/>
</dbReference>
<dbReference type="Gene3D" id="3.30.200.20">
    <property type="entry name" value="Phosphorylase Kinase, domain 1"/>
    <property type="match status" value="2"/>
</dbReference>
<evidence type="ECO:0000256" key="3">
    <source>
        <dbReference type="ARBA" id="ARBA00022777"/>
    </source>
</evidence>
<evidence type="ECO:0000259" key="7">
    <source>
        <dbReference type="PROSITE" id="PS50011"/>
    </source>
</evidence>
<accession>A0A914DDS5</accession>
<evidence type="ECO:0000256" key="5">
    <source>
        <dbReference type="ARBA" id="ARBA00038035"/>
    </source>
</evidence>
<evidence type="ECO:0000256" key="2">
    <source>
        <dbReference type="ARBA" id="ARBA00022741"/>
    </source>
</evidence>
<evidence type="ECO:0000256" key="4">
    <source>
        <dbReference type="ARBA" id="ARBA00022840"/>
    </source>
</evidence>
<keyword evidence="2" id="KW-0547">Nucleotide-binding</keyword>
<keyword evidence="8" id="KW-1185">Reference proteome</keyword>
<name>A0A914DDS5_9BILA</name>
<proteinExistence type="inferred from homology"/>
<dbReference type="PROSITE" id="PS00108">
    <property type="entry name" value="PROTEIN_KINASE_ST"/>
    <property type="match status" value="1"/>
</dbReference>
<dbReference type="Gene3D" id="1.10.510.10">
    <property type="entry name" value="Transferase(Phosphotransferase) domain 1"/>
    <property type="match status" value="1"/>
</dbReference>
<sequence length="458" mass="53614">MEDIDRPRLNLADFIIPETSLISTYETLLKDESVNKLRFTPNHQIYPFNISDFDLQHDGIISSEKCIVKKYLHKPSKQIIAVKYVHVPHCIYKDEKREKEMQKLIQEIKIHQQLSFSKHIVKLYGFCIYEGDALICMELMDMSLKEFYMNVHEKYNHFPEDLLGVICVSIVSAFQDLHRFEIIHRDIKPNNILINFNGQIKLCDFGEARLLENNLATSIVGTVAYWPPERMKGKRAYDSRSDIWSLGITLAELVYGRLPFEDEGGNELDNCVMVMCYIMSLNTAELVHKCFSRANCSYEYACDFVASCLGKCEDRPNYEDLLKTAFYRQYCDLSRDKIVKKYYMDSSSLGNANKRRQSSSISKFETYTHWERNLNGKVLSKENQMQLNDHEHGLKIPKRYIFNKKLSVGERGVIMKAFDNKLNKFVAIKGLSYFYMKSGEAYREFMLLQKLDHKNVRH</sequence>
<dbReference type="WBParaSite" id="ACRNAN_scaffold2341.g11363.t1">
    <property type="protein sequence ID" value="ACRNAN_scaffold2341.g11363.t1"/>
    <property type="gene ID" value="ACRNAN_scaffold2341.g11363"/>
</dbReference>
<keyword evidence="3" id="KW-0418">Kinase</keyword>
<feature type="domain" description="Protein kinase" evidence="7">
    <location>
        <begin position="50"/>
        <end position="327"/>
    </location>
</feature>
<dbReference type="PANTHER" id="PTHR48013:SF15">
    <property type="entry name" value="DUAL SPECIFICITY MITOGEN-ACTIVATED PROTEIN KINASE KINASE 4"/>
    <property type="match status" value="1"/>
</dbReference>
<evidence type="ECO:0000313" key="8">
    <source>
        <dbReference type="Proteomes" id="UP000887540"/>
    </source>
</evidence>
<keyword evidence="1" id="KW-0808">Transferase</keyword>
<organism evidence="8 9">
    <name type="scientific">Acrobeloides nanus</name>
    <dbReference type="NCBI Taxonomy" id="290746"/>
    <lineage>
        <taxon>Eukaryota</taxon>
        <taxon>Metazoa</taxon>
        <taxon>Ecdysozoa</taxon>
        <taxon>Nematoda</taxon>
        <taxon>Chromadorea</taxon>
        <taxon>Rhabditida</taxon>
        <taxon>Tylenchina</taxon>
        <taxon>Cephalobomorpha</taxon>
        <taxon>Cephaloboidea</taxon>
        <taxon>Cephalobidae</taxon>
        <taxon>Acrobeloides</taxon>
    </lineage>
</organism>
<dbReference type="EC" id="2.7.12.2" evidence="6"/>
<dbReference type="GO" id="GO:0005524">
    <property type="term" value="F:ATP binding"/>
    <property type="evidence" value="ECO:0007669"/>
    <property type="project" value="UniProtKB-KW"/>
</dbReference>
<dbReference type="InterPro" id="IPR011009">
    <property type="entry name" value="Kinase-like_dom_sf"/>
</dbReference>
<reference evidence="9" key="1">
    <citation type="submission" date="2022-11" db="UniProtKB">
        <authorList>
            <consortium name="WormBaseParasite"/>
        </authorList>
    </citation>
    <scope>IDENTIFICATION</scope>
</reference>
<evidence type="ECO:0000313" key="9">
    <source>
        <dbReference type="WBParaSite" id="ACRNAN_scaffold2341.g11363.t1"/>
    </source>
</evidence>
<dbReference type="InterPro" id="IPR008271">
    <property type="entry name" value="Ser/Thr_kinase_AS"/>
</dbReference>
<protein>
    <recommendedName>
        <fullName evidence="6">mitogen-activated protein kinase kinase</fullName>
        <ecNumber evidence="6">2.7.12.2</ecNumber>
    </recommendedName>
</protein>